<dbReference type="GeneID" id="98310843"/>
<dbReference type="SUPFAM" id="SSF55073">
    <property type="entry name" value="Nucleotide cyclase"/>
    <property type="match status" value="1"/>
</dbReference>
<dbReference type="AlphaFoldDB" id="A0A0R1MIX2"/>
<evidence type="ECO:0000313" key="4">
    <source>
        <dbReference type="Proteomes" id="UP000051448"/>
    </source>
</evidence>
<sequence length="318" mass="36458">MGSLTYFYLEIICFQYVVGITAFFLDGRYRGYMAFVLVPLVLIAVEYVNGVYSAATVEYFFWLMIASIAFCELINFLNDIDLFSKYAASLVVTNIVSPILISSEWRTYFGMSTDNVYLPILIGSVIILWFVYGYSAALQRKEVQILELRYEATYDGLTDLLNYNSFSDYVSSADNKKPEHHVAVMMDIDNFKQINDSYGHLEGNNVIRFFSTSLKIFFNKNFPQNAEVYRFGGEEFCVLFKEKDIRECFELMLRFQEDLASKSFVTDKNEIVKVTFSGGVTEADEFTEIKKAVKKADMALYLAKKTGRGQIVCPDCEI</sequence>
<evidence type="ECO:0000256" key="1">
    <source>
        <dbReference type="SAM" id="Phobius"/>
    </source>
</evidence>
<dbReference type="PANTHER" id="PTHR45138:SF9">
    <property type="entry name" value="DIGUANYLATE CYCLASE DGCM-RELATED"/>
    <property type="match status" value="1"/>
</dbReference>
<dbReference type="GO" id="GO:1902201">
    <property type="term" value="P:negative regulation of bacterial-type flagellum-dependent cell motility"/>
    <property type="evidence" value="ECO:0007669"/>
    <property type="project" value="TreeGrafter"/>
</dbReference>
<keyword evidence="1" id="KW-0812">Transmembrane</keyword>
<feature type="domain" description="GGDEF" evidence="2">
    <location>
        <begin position="179"/>
        <end position="316"/>
    </location>
</feature>
<keyword evidence="4" id="KW-1185">Reference proteome</keyword>
<feature type="transmembrane region" description="Helical" evidence="1">
    <location>
        <begin position="32"/>
        <end position="53"/>
    </location>
</feature>
<dbReference type="SMART" id="SM00267">
    <property type="entry name" value="GGDEF"/>
    <property type="match status" value="1"/>
</dbReference>
<feature type="transmembrane region" description="Helical" evidence="1">
    <location>
        <begin position="59"/>
        <end position="77"/>
    </location>
</feature>
<dbReference type="InterPro" id="IPR000160">
    <property type="entry name" value="GGDEF_dom"/>
</dbReference>
<dbReference type="InterPro" id="IPR043128">
    <property type="entry name" value="Rev_trsase/Diguanyl_cyclase"/>
</dbReference>
<dbReference type="InterPro" id="IPR050469">
    <property type="entry name" value="Diguanylate_Cyclase"/>
</dbReference>
<dbReference type="GO" id="GO:0052621">
    <property type="term" value="F:diguanylate cyclase activity"/>
    <property type="evidence" value="ECO:0007669"/>
    <property type="project" value="TreeGrafter"/>
</dbReference>
<dbReference type="Proteomes" id="UP000051448">
    <property type="component" value="Unassembled WGS sequence"/>
</dbReference>
<dbReference type="STRING" id="1423759.FC92_GL001854"/>
<proteinExistence type="predicted"/>
<dbReference type="InterPro" id="IPR029787">
    <property type="entry name" value="Nucleotide_cyclase"/>
</dbReference>
<dbReference type="PANTHER" id="PTHR45138">
    <property type="entry name" value="REGULATORY COMPONENTS OF SENSORY TRANSDUCTION SYSTEM"/>
    <property type="match status" value="1"/>
</dbReference>
<organism evidence="3 4">
    <name type="scientific">Liquorilactobacillus hordei DSM 19519</name>
    <dbReference type="NCBI Taxonomy" id="1423759"/>
    <lineage>
        <taxon>Bacteria</taxon>
        <taxon>Bacillati</taxon>
        <taxon>Bacillota</taxon>
        <taxon>Bacilli</taxon>
        <taxon>Lactobacillales</taxon>
        <taxon>Lactobacillaceae</taxon>
        <taxon>Liquorilactobacillus</taxon>
    </lineage>
</organism>
<evidence type="ECO:0000313" key="3">
    <source>
        <dbReference type="EMBL" id="KRL07465.1"/>
    </source>
</evidence>
<reference evidence="3 4" key="1">
    <citation type="journal article" date="2015" name="Genome Announc.">
        <title>Expanding the biotechnology potential of lactobacilli through comparative genomics of 213 strains and associated genera.</title>
        <authorList>
            <person name="Sun Z."/>
            <person name="Harris H.M."/>
            <person name="McCann A."/>
            <person name="Guo C."/>
            <person name="Argimon S."/>
            <person name="Zhang W."/>
            <person name="Yang X."/>
            <person name="Jeffery I.B."/>
            <person name="Cooney J.C."/>
            <person name="Kagawa T.F."/>
            <person name="Liu W."/>
            <person name="Song Y."/>
            <person name="Salvetti E."/>
            <person name="Wrobel A."/>
            <person name="Rasinkangas P."/>
            <person name="Parkhill J."/>
            <person name="Rea M.C."/>
            <person name="O'Sullivan O."/>
            <person name="Ritari J."/>
            <person name="Douillard F.P."/>
            <person name="Paul Ross R."/>
            <person name="Yang R."/>
            <person name="Briner A.E."/>
            <person name="Felis G.E."/>
            <person name="de Vos W.M."/>
            <person name="Barrangou R."/>
            <person name="Klaenhammer T.R."/>
            <person name="Caufield P.W."/>
            <person name="Cui Y."/>
            <person name="Zhang H."/>
            <person name="O'Toole P.W."/>
        </authorList>
    </citation>
    <scope>NUCLEOTIDE SEQUENCE [LARGE SCALE GENOMIC DNA]</scope>
    <source>
        <strain evidence="3 4">DSM 19519</strain>
    </source>
</reference>
<dbReference type="Pfam" id="PF00990">
    <property type="entry name" value="GGDEF"/>
    <property type="match status" value="1"/>
</dbReference>
<feature type="transmembrane region" description="Helical" evidence="1">
    <location>
        <begin position="117"/>
        <end position="137"/>
    </location>
</feature>
<accession>A0A0R1MIX2</accession>
<dbReference type="EMBL" id="AZDX01000006">
    <property type="protein sequence ID" value="KRL07465.1"/>
    <property type="molecule type" value="Genomic_DNA"/>
</dbReference>
<dbReference type="PATRIC" id="fig|1423759.3.peg.1937"/>
<dbReference type="Gene3D" id="3.30.70.270">
    <property type="match status" value="1"/>
</dbReference>
<dbReference type="NCBIfam" id="TIGR00254">
    <property type="entry name" value="GGDEF"/>
    <property type="match status" value="1"/>
</dbReference>
<comment type="caution">
    <text evidence="3">The sequence shown here is derived from an EMBL/GenBank/DDBJ whole genome shotgun (WGS) entry which is preliminary data.</text>
</comment>
<dbReference type="RefSeq" id="WP_162255353.1">
    <property type="nucleotide sequence ID" value="NZ_AZDX01000006.1"/>
</dbReference>
<gene>
    <name evidence="3" type="ORF">FC92_GL001854</name>
</gene>
<keyword evidence="1" id="KW-0472">Membrane</keyword>
<name>A0A0R1MIX2_9LACO</name>
<keyword evidence="1" id="KW-1133">Transmembrane helix</keyword>
<dbReference type="GO" id="GO:0005886">
    <property type="term" value="C:plasma membrane"/>
    <property type="evidence" value="ECO:0007669"/>
    <property type="project" value="TreeGrafter"/>
</dbReference>
<evidence type="ECO:0000259" key="2">
    <source>
        <dbReference type="PROSITE" id="PS50887"/>
    </source>
</evidence>
<protein>
    <submittedName>
        <fullName evidence="3">Signal transduction diguanylate cyclase</fullName>
    </submittedName>
</protein>
<dbReference type="CDD" id="cd01949">
    <property type="entry name" value="GGDEF"/>
    <property type="match status" value="1"/>
</dbReference>
<feature type="transmembrane region" description="Helical" evidence="1">
    <location>
        <begin position="86"/>
        <end position="105"/>
    </location>
</feature>
<dbReference type="GO" id="GO:0043709">
    <property type="term" value="P:cell adhesion involved in single-species biofilm formation"/>
    <property type="evidence" value="ECO:0007669"/>
    <property type="project" value="TreeGrafter"/>
</dbReference>
<dbReference type="PROSITE" id="PS50887">
    <property type="entry name" value="GGDEF"/>
    <property type="match status" value="1"/>
</dbReference>
<feature type="transmembrane region" description="Helical" evidence="1">
    <location>
        <begin position="6"/>
        <end position="25"/>
    </location>
</feature>